<accession>A0A977KZ48</accession>
<dbReference type="InterPro" id="IPR019270">
    <property type="entry name" value="DUF2283"/>
</dbReference>
<dbReference type="Proteomes" id="UP001065613">
    <property type="component" value="Chromosome"/>
</dbReference>
<dbReference type="PANTHER" id="PTHR37029">
    <property type="entry name" value="SSR1768 PROTEIN"/>
    <property type="match status" value="1"/>
</dbReference>
<protein>
    <submittedName>
        <fullName evidence="1">DUF2283 domain-containing protein</fullName>
    </submittedName>
</protein>
<sequence length="65" mass="7523">MKLQYFKDTDTLYIEFKNVDIVDTQDLDENTLLEFNEQGEICAITMEHASQRADLNHLTMEGIAV</sequence>
<evidence type="ECO:0000313" key="1">
    <source>
        <dbReference type="EMBL" id="UXE62512.1"/>
    </source>
</evidence>
<reference evidence="1" key="1">
    <citation type="submission" date="2021-04" db="EMBL/GenBank/DDBJ databases">
        <title>Genome sequence of Woronichinia naegeliana from Washington state freshwater lake bloom.</title>
        <authorList>
            <person name="Dreher T.W."/>
        </authorList>
    </citation>
    <scope>NUCLEOTIDE SEQUENCE</scope>
    <source>
        <strain evidence="1">WA131</strain>
    </source>
</reference>
<proteinExistence type="predicted"/>
<name>A0A977KZ48_9CYAN</name>
<organism evidence="1">
    <name type="scientific">Woronichinia naegeliana WA131</name>
    <dbReference type="NCBI Taxonomy" id="2824559"/>
    <lineage>
        <taxon>Bacteria</taxon>
        <taxon>Bacillati</taxon>
        <taxon>Cyanobacteriota</taxon>
        <taxon>Cyanophyceae</taxon>
        <taxon>Synechococcales</taxon>
        <taxon>Coelosphaeriaceae</taxon>
        <taxon>Woronichinia</taxon>
    </lineage>
</organism>
<dbReference type="EMBL" id="CP073041">
    <property type="protein sequence ID" value="UXE62512.1"/>
    <property type="molecule type" value="Genomic_DNA"/>
</dbReference>
<gene>
    <name evidence="1" type="ORF">KA717_07060</name>
</gene>
<dbReference type="PANTHER" id="PTHR37029:SF1">
    <property type="entry name" value="SSR1768 PROTEIN"/>
    <property type="match status" value="1"/>
</dbReference>
<dbReference type="AlphaFoldDB" id="A0A977KZ48"/>
<dbReference type="Pfam" id="PF10049">
    <property type="entry name" value="DUF2283"/>
    <property type="match status" value="1"/>
</dbReference>
<dbReference type="KEGG" id="wna:KA717_07060"/>